<dbReference type="Pfam" id="PF02516">
    <property type="entry name" value="STT3"/>
    <property type="match status" value="1"/>
</dbReference>
<comment type="pathway">
    <text evidence="4">Protein modification; protein glycosylation.</text>
</comment>
<comment type="caution">
    <text evidence="24">The sequence shown here is derived from an EMBL/GenBank/DDBJ whole genome shotgun (WGS) entry which is preliminary data.</text>
</comment>
<evidence type="ECO:0000256" key="1">
    <source>
        <dbReference type="ARBA" id="ARBA00001936"/>
    </source>
</evidence>
<dbReference type="InterPro" id="IPR048307">
    <property type="entry name" value="STT3_N"/>
</dbReference>
<keyword evidence="25" id="KW-1185">Reference proteome</keyword>
<accession>A0A9P6HEE8</accession>
<evidence type="ECO:0000256" key="5">
    <source>
        <dbReference type="ARBA" id="ARBA00010810"/>
    </source>
</evidence>
<feature type="transmembrane region" description="Helical" evidence="21">
    <location>
        <begin position="414"/>
        <end position="431"/>
    </location>
</feature>
<keyword evidence="8" id="KW-0808">Transferase</keyword>
<feature type="domain" description="STT3/PglB/AglB core" evidence="23">
    <location>
        <begin position="574"/>
        <end position="632"/>
    </location>
</feature>
<feature type="transmembrane region" description="Helical" evidence="21">
    <location>
        <begin position="391"/>
        <end position="408"/>
    </location>
</feature>
<evidence type="ECO:0000256" key="9">
    <source>
        <dbReference type="ARBA" id="ARBA00022692"/>
    </source>
</evidence>
<dbReference type="GO" id="GO:0043687">
    <property type="term" value="P:post-translational protein modification"/>
    <property type="evidence" value="ECO:0007669"/>
    <property type="project" value="TreeGrafter"/>
</dbReference>
<feature type="compositionally biased region" description="Basic residues" evidence="20">
    <location>
        <begin position="765"/>
        <end position="783"/>
    </location>
</feature>
<evidence type="ECO:0000256" key="21">
    <source>
        <dbReference type="SAM" id="Phobius"/>
    </source>
</evidence>
<keyword evidence="12" id="KW-0460">Magnesium</keyword>
<keyword evidence="10" id="KW-0479">Metal-binding</keyword>
<keyword evidence="14 21" id="KW-0472">Membrane</keyword>
<dbReference type="FunFam" id="3.40.50.12610:FF:000001">
    <property type="entry name" value="Dolichyl-diphosphooligosaccharide--protein glycosyltransferase subunit STT3B"/>
    <property type="match status" value="1"/>
</dbReference>
<name>A0A9P6HEE8_9AGAM</name>
<dbReference type="GO" id="GO:0008250">
    <property type="term" value="C:oligosaccharyltransferase complex"/>
    <property type="evidence" value="ECO:0007669"/>
    <property type="project" value="UniProtKB-ARBA"/>
</dbReference>
<keyword evidence="16" id="KW-0464">Manganese</keyword>
<dbReference type="EMBL" id="WIUZ02000007">
    <property type="protein sequence ID" value="KAF9785044.1"/>
    <property type="molecule type" value="Genomic_DNA"/>
</dbReference>
<sequence>MALAYSLPSNLAPSTVQNTASFLRIIALAFISGAAIASRLFAVINFESVIHEFDPWFNYRATKVLASQGFYEFWNWFDPTAWYPLGRVVGGTIYPGLMATSGVIYNILHALNLPVDIRNVCVLLAPGFSALTAWATYMFTKELKDESAGLLAAAFIGIVPGYISRSVAGSYDNEAIAIFLLMFTFYSWIKALKTGSAFFGTIAALFYFYMVAAWGGYAFITNMIPLHALVLILMGRFSSRLYVAYSSWYAIGTLASMQVPFVGFQPVRTSEHMAALGVFGLLQIVSFAYLVKAHVSSKQFQTLLFVSVVTIGILGTLGIVGLTYKGYIAPWTGRFYSLWDTGYAKKYIPIIASVSEHQPTAWPSFFMDLQFLVFLFPVGVVLCFRELRDEHVFVIIYALVGTYFAGVMVRLMLTLTPCVCVAAAVALSTLLDTYIDPRMPDTTDTPAPDTDRVSVAGATTSEGTPKKTKKDKTPAAEVTQKASINDFATGFEVLGSILEKDKPPRVAGLDSRIVVVGVALYLLVFFVQHCTWVTSYAYSSPSVVLASRNQDGSQHIIDDFREAYYWLRQNTREDAVVMSWWDYGYQISGMADRPTLVDNNTWNNTHIATVGKAMSSTEEVAYPILRKHDVEYVLIIFGGLMGYSGDDINKFLWMVRIAQGVWPDEIQEPNYFTPAGEYRVDAQASQTMKDCLMYKMSYYRFSNLFGGSTPVDRVRNQHLPTTGPTLDYLEEAFTSENWLVRIYQVKKEDSLGRDLKSANAFVEGKKRKRAKPPVRRKAIVASS</sequence>
<keyword evidence="15" id="KW-0325">Glycoprotein</keyword>
<comment type="similarity">
    <text evidence="5">Belongs to the STT3 family.</text>
</comment>
<organism evidence="24 25">
    <name type="scientific">Thelephora terrestris</name>
    <dbReference type="NCBI Taxonomy" id="56493"/>
    <lineage>
        <taxon>Eukaryota</taxon>
        <taxon>Fungi</taxon>
        <taxon>Dikarya</taxon>
        <taxon>Basidiomycota</taxon>
        <taxon>Agaricomycotina</taxon>
        <taxon>Agaricomycetes</taxon>
        <taxon>Thelephorales</taxon>
        <taxon>Thelephoraceae</taxon>
        <taxon>Thelephora</taxon>
    </lineage>
</organism>
<dbReference type="GO" id="GO:0046872">
    <property type="term" value="F:metal ion binding"/>
    <property type="evidence" value="ECO:0007669"/>
    <property type="project" value="UniProtKB-KW"/>
</dbReference>
<reference evidence="24" key="1">
    <citation type="journal article" date="2020" name="Nat. Commun.">
        <title>Large-scale genome sequencing of mycorrhizal fungi provides insights into the early evolution of symbiotic traits.</title>
        <authorList>
            <person name="Miyauchi S."/>
            <person name="Kiss E."/>
            <person name="Kuo A."/>
            <person name="Drula E."/>
            <person name="Kohler A."/>
            <person name="Sanchez-Garcia M."/>
            <person name="Morin E."/>
            <person name="Andreopoulos B."/>
            <person name="Barry K.W."/>
            <person name="Bonito G."/>
            <person name="Buee M."/>
            <person name="Carver A."/>
            <person name="Chen C."/>
            <person name="Cichocki N."/>
            <person name="Clum A."/>
            <person name="Culley D."/>
            <person name="Crous P.W."/>
            <person name="Fauchery L."/>
            <person name="Girlanda M."/>
            <person name="Hayes R.D."/>
            <person name="Keri Z."/>
            <person name="LaButti K."/>
            <person name="Lipzen A."/>
            <person name="Lombard V."/>
            <person name="Magnuson J."/>
            <person name="Maillard F."/>
            <person name="Murat C."/>
            <person name="Nolan M."/>
            <person name="Ohm R.A."/>
            <person name="Pangilinan J."/>
            <person name="Pereira M.F."/>
            <person name="Perotto S."/>
            <person name="Peter M."/>
            <person name="Pfister S."/>
            <person name="Riley R."/>
            <person name="Sitrit Y."/>
            <person name="Stielow J.B."/>
            <person name="Szollosi G."/>
            <person name="Zifcakova L."/>
            <person name="Stursova M."/>
            <person name="Spatafora J.W."/>
            <person name="Tedersoo L."/>
            <person name="Vaario L.M."/>
            <person name="Yamada A."/>
            <person name="Yan M."/>
            <person name="Wang P."/>
            <person name="Xu J."/>
            <person name="Bruns T."/>
            <person name="Baldrian P."/>
            <person name="Vilgalys R."/>
            <person name="Dunand C."/>
            <person name="Henrissat B."/>
            <person name="Grigoriev I.V."/>
            <person name="Hibbett D."/>
            <person name="Nagy L.G."/>
            <person name="Martin F.M."/>
        </authorList>
    </citation>
    <scope>NUCLEOTIDE SEQUENCE</scope>
    <source>
        <strain evidence="24">UH-Tt-Lm1</strain>
    </source>
</reference>
<feature type="region of interest" description="Disordered" evidence="20">
    <location>
        <begin position="763"/>
        <end position="783"/>
    </location>
</feature>
<feature type="transmembrane region" description="Helical" evidence="21">
    <location>
        <begin position="21"/>
        <end position="44"/>
    </location>
</feature>
<feature type="transmembrane region" description="Helical" evidence="21">
    <location>
        <begin position="197"/>
        <end position="220"/>
    </location>
</feature>
<keyword evidence="9 21" id="KW-0812">Transmembrane</keyword>
<comment type="cofactor">
    <cofactor evidence="2">
        <name>Mg(2+)</name>
        <dbReference type="ChEBI" id="CHEBI:18420"/>
    </cofactor>
</comment>
<evidence type="ECO:0000313" key="25">
    <source>
        <dbReference type="Proteomes" id="UP000736335"/>
    </source>
</evidence>
<reference evidence="24" key="2">
    <citation type="submission" date="2020-11" db="EMBL/GenBank/DDBJ databases">
        <authorList>
            <consortium name="DOE Joint Genome Institute"/>
            <person name="Kuo A."/>
            <person name="Miyauchi S."/>
            <person name="Kiss E."/>
            <person name="Drula E."/>
            <person name="Kohler A."/>
            <person name="Sanchez-Garcia M."/>
            <person name="Andreopoulos B."/>
            <person name="Barry K.W."/>
            <person name="Bonito G."/>
            <person name="Buee M."/>
            <person name="Carver A."/>
            <person name="Chen C."/>
            <person name="Cichocki N."/>
            <person name="Clum A."/>
            <person name="Culley D."/>
            <person name="Crous P.W."/>
            <person name="Fauchery L."/>
            <person name="Girlanda M."/>
            <person name="Hayes R."/>
            <person name="Keri Z."/>
            <person name="Labutti K."/>
            <person name="Lipzen A."/>
            <person name="Lombard V."/>
            <person name="Magnuson J."/>
            <person name="Maillard F."/>
            <person name="Morin E."/>
            <person name="Murat C."/>
            <person name="Nolan M."/>
            <person name="Ohm R."/>
            <person name="Pangilinan J."/>
            <person name="Pereira M."/>
            <person name="Perotto S."/>
            <person name="Peter M."/>
            <person name="Riley R."/>
            <person name="Sitrit Y."/>
            <person name="Stielow B."/>
            <person name="Szollosi G."/>
            <person name="Zifcakova L."/>
            <person name="Stursova M."/>
            <person name="Spatafora J.W."/>
            <person name="Tedersoo L."/>
            <person name="Vaario L.-M."/>
            <person name="Yamada A."/>
            <person name="Yan M."/>
            <person name="Wang P."/>
            <person name="Xu J."/>
            <person name="Bruns T."/>
            <person name="Baldrian P."/>
            <person name="Vilgalys R."/>
            <person name="Henrissat B."/>
            <person name="Grigoriev I.V."/>
            <person name="Hibbett D."/>
            <person name="Nagy L.G."/>
            <person name="Martin F.M."/>
        </authorList>
    </citation>
    <scope>NUCLEOTIDE SEQUENCE</scope>
    <source>
        <strain evidence="24">UH-Tt-Lm1</strain>
    </source>
</reference>
<feature type="transmembrane region" description="Helical" evidence="21">
    <location>
        <begin position="273"/>
        <end position="291"/>
    </location>
</feature>
<feature type="transmembrane region" description="Helical" evidence="21">
    <location>
        <begin position="303"/>
        <end position="324"/>
    </location>
</feature>
<dbReference type="GO" id="GO:0018279">
    <property type="term" value="P:protein N-linked glycosylation via asparagine"/>
    <property type="evidence" value="ECO:0007669"/>
    <property type="project" value="TreeGrafter"/>
</dbReference>
<feature type="transmembrane region" description="Helical" evidence="21">
    <location>
        <begin position="120"/>
        <end position="140"/>
    </location>
</feature>
<feature type="transmembrane region" description="Helical" evidence="21">
    <location>
        <begin position="175"/>
        <end position="191"/>
    </location>
</feature>
<evidence type="ECO:0000256" key="18">
    <source>
        <dbReference type="ARBA" id="ARBA00059243"/>
    </source>
</evidence>
<evidence type="ECO:0000256" key="4">
    <source>
        <dbReference type="ARBA" id="ARBA00004922"/>
    </source>
</evidence>
<evidence type="ECO:0000256" key="14">
    <source>
        <dbReference type="ARBA" id="ARBA00023136"/>
    </source>
</evidence>
<evidence type="ECO:0000256" key="12">
    <source>
        <dbReference type="ARBA" id="ARBA00022842"/>
    </source>
</evidence>
<feature type="transmembrane region" description="Helical" evidence="21">
    <location>
        <begin position="88"/>
        <end position="108"/>
    </location>
</feature>
<evidence type="ECO:0000259" key="23">
    <source>
        <dbReference type="Pfam" id="PF21436"/>
    </source>
</evidence>
<feature type="transmembrane region" description="Helical" evidence="21">
    <location>
        <begin position="365"/>
        <end position="384"/>
    </location>
</feature>
<keyword evidence="11" id="KW-0256">Endoplasmic reticulum</keyword>
<evidence type="ECO:0000256" key="6">
    <source>
        <dbReference type="ARBA" id="ARBA00012605"/>
    </source>
</evidence>
<evidence type="ECO:0000256" key="3">
    <source>
        <dbReference type="ARBA" id="ARBA00004477"/>
    </source>
</evidence>
<dbReference type="Pfam" id="PF21436">
    <property type="entry name" value="STT3-PglB_core"/>
    <property type="match status" value="1"/>
</dbReference>
<dbReference type="PANTHER" id="PTHR13872:SF1">
    <property type="entry name" value="DOLICHYL-DIPHOSPHOOLIGOSACCHARIDE--PROTEIN GLYCOSYLTRANSFERASE SUBUNIT STT3B"/>
    <property type="match status" value="1"/>
</dbReference>
<evidence type="ECO:0000259" key="22">
    <source>
        <dbReference type="Pfam" id="PF02516"/>
    </source>
</evidence>
<protein>
    <recommendedName>
        <fullName evidence="19">Dolichyl-diphosphooligosaccharide--protein glycosyltransferase subunit STT3</fullName>
        <ecNumber evidence="6">2.4.99.18</ecNumber>
    </recommendedName>
</protein>
<dbReference type="InterPro" id="IPR048999">
    <property type="entry name" value="STT3-PglB_core"/>
</dbReference>
<evidence type="ECO:0000256" key="20">
    <source>
        <dbReference type="SAM" id="MobiDB-lite"/>
    </source>
</evidence>
<dbReference type="PANTHER" id="PTHR13872">
    <property type="entry name" value="DOLICHYL-DIPHOSPHOOLIGOSACCHARIDE--PROTEIN GLYCOSYLTRANSFERASE SUBUNIT"/>
    <property type="match status" value="1"/>
</dbReference>
<evidence type="ECO:0000256" key="13">
    <source>
        <dbReference type="ARBA" id="ARBA00022989"/>
    </source>
</evidence>
<feature type="transmembrane region" description="Helical" evidence="21">
    <location>
        <begin position="146"/>
        <end position="163"/>
    </location>
</feature>
<comment type="function">
    <text evidence="18">Catalytic subunit of the oligosaccharyl transferase (OST) complex that catalyzes the initial transfer of a defined glycan (Glc(3)Man(9)GlcNAc(2) in eukaryotes) from the lipid carrier dolichol-pyrophosphate to an asparagine residue within an Asn-X-Ser/Thr consensus motif in nascent polypeptide chains, the first step in protein N-glycosylation. N-glycosylation occurs cotranslationally and the complex associates with the Sec61 complex at the channel-forming translocon complex that mediates protein translocation across the endoplasmic reticulum (ER). All subunits are required for a maximal enzyme activity. This subunit contains the active site and the acceptor peptide and donor lipid-linked oligosaccharide (LLO) binding pockets.</text>
</comment>
<dbReference type="EC" id="2.4.99.18" evidence="6"/>
<gene>
    <name evidence="24" type="ORF">BJ322DRAFT_1061094</name>
</gene>
<evidence type="ECO:0000256" key="11">
    <source>
        <dbReference type="ARBA" id="ARBA00022824"/>
    </source>
</evidence>
<feature type="transmembrane region" description="Helical" evidence="21">
    <location>
        <begin position="241"/>
        <end position="261"/>
    </location>
</feature>
<proteinExistence type="inferred from homology"/>
<dbReference type="AlphaFoldDB" id="A0A9P6HEE8"/>
<dbReference type="InterPro" id="IPR003674">
    <property type="entry name" value="Oligo_trans_STT3"/>
</dbReference>
<feature type="domain" description="Oligosaccharyl transferase STT3 N-terminal" evidence="22">
    <location>
        <begin position="23"/>
        <end position="422"/>
    </location>
</feature>
<dbReference type="GO" id="GO:0004579">
    <property type="term" value="F:dolichyl-diphosphooligosaccharide-protein glycotransferase activity"/>
    <property type="evidence" value="ECO:0007669"/>
    <property type="project" value="UniProtKB-EC"/>
</dbReference>
<comment type="cofactor">
    <cofactor evidence="1">
        <name>Mn(2+)</name>
        <dbReference type="ChEBI" id="CHEBI:29035"/>
    </cofactor>
</comment>
<feature type="transmembrane region" description="Helical" evidence="21">
    <location>
        <begin position="513"/>
        <end position="538"/>
    </location>
</feature>
<evidence type="ECO:0000256" key="17">
    <source>
        <dbReference type="ARBA" id="ARBA00048829"/>
    </source>
</evidence>
<evidence type="ECO:0000256" key="16">
    <source>
        <dbReference type="ARBA" id="ARBA00023211"/>
    </source>
</evidence>
<evidence type="ECO:0000256" key="2">
    <source>
        <dbReference type="ARBA" id="ARBA00001946"/>
    </source>
</evidence>
<evidence type="ECO:0000256" key="19">
    <source>
        <dbReference type="ARBA" id="ARBA00067960"/>
    </source>
</evidence>
<comment type="subcellular location">
    <subcellularLocation>
        <location evidence="3">Endoplasmic reticulum membrane</location>
        <topology evidence="3">Multi-pass membrane protein</topology>
    </subcellularLocation>
</comment>
<keyword evidence="7" id="KW-0328">Glycosyltransferase</keyword>
<evidence type="ECO:0000313" key="24">
    <source>
        <dbReference type="EMBL" id="KAF9785044.1"/>
    </source>
</evidence>
<evidence type="ECO:0000256" key="7">
    <source>
        <dbReference type="ARBA" id="ARBA00022676"/>
    </source>
</evidence>
<keyword evidence="13 21" id="KW-1133">Transmembrane helix</keyword>
<comment type="catalytic activity">
    <reaction evidence="17">
        <text>a di-trans,poly-cis-dolichyl diphosphooligosaccharide + L-asparaginyl-[protein] = N(4)-(oligosaccharide-(1-&gt;4)-N-acetyl-beta-D-glucosaminyl-(1-&gt;4)-N-acetyl-beta-D-glucosaminyl)-L-asparaginyl-[protein] + a di-trans,poly-cis-dolichyl diphosphate + H(+)</text>
        <dbReference type="Rhea" id="RHEA:22980"/>
        <dbReference type="Rhea" id="RHEA-COMP:12804"/>
        <dbReference type="Rhea" id="RHEA-COMP:12805"/>
        <dbReference type="Rhea" id="RHEA-COMP:19506"/>
        <dbReference type="Rhea" id="RHEA-COMP:19509"/>
        <dbReference type="ChEBI" id="CHEBI:15378"/>
        <dbReference type="ChEBI" id="CHEBI:50347"/>
        <dbReference type="ChEBI" id="CHEBI:57497"/>
        <dbReference type="ChEBI" id="CHEBI:57570"/>
        <dbReference type="ChEBI" id="CHEBI:132529"/>
        <dbReference type="EC" id="2.4.99.18"/>
    </reaction>
</comment>
<feature type="region of interest" description="Disordered" evidence="20">
    <location>
        <begin position="441"/>
        <end position="475"/>
    </location>
</feature>
<dbReference type="Proteomes" id="UP000736335">
    <property type="component" value="Unassembled WGS sequence"/>
</dbReference>
<evidence type="ECO:0000256" key="15">
    <source>
        <dbReference type="ARBA" id="ARBA00023180"/>
    </source>
</evidence>
<dbReference type="OrthoDB" id="10261066at2759"/>
<dbReference type="Gene3D" id="3.40.50.12610">
    <property type="match status" value="1"/>
</dbReference>
<evidence type="ECO:0000256" key="10">
    <source>
        <dbReference type="ARBA" id="ARBA00022723"/>
    </source>
</evidence>
<evidence type="ECO:0000256" key="8">
    <source>
        <dbReference type="ARBA" id="ARBA00022679"/>
    </source>
</evidence>